<evidence type="ECO:0000256" key="1">
    <source>
        <dbReference type="SAM" id="Coils"/>
    </source>
</evidence>
<accession>A0A4Q0YCF1</accession>
<dbReference type="InterPro" id="IPR011460">
    <property type="entry name" value="Lcl_C"/>
</dbReference>
<evidence type="ECO:0000259" key="2">
    <source>
        <dbReference type="Pfam" id="PF07603"/>
    </source>
</evidence>
<evidence type="ECO:0000313" key="4">
    <source>
        <dbReference type="Proteomes" id="UP000290172"/>
    </source>
</evidence>
<feature type="domain" description="Lcl C-terminal" evidence="2">
    <location>
        <begin position="214"/>
        <end position="333"/>
    </location>
</feature>
<dbReference type="Proteomes" id="UP000290172">
    <property type="component" value="Unassembled WGS sequence"/>
</dbReference>
<evidence type="ECO:0000313" key="3">
    <source>
        <dbReference type="EMBL" id="RXJ67665.1"/>
    </source>
</evidence>
<keyword evidence="1" id="KW-0175">Coiled coil</keyword>
<dbReference type="Pfam" id="PF07603">
    <property type="entry name" value="Lcl_C"/>
    <property type="match status" value="1"/>
</dbReference>
<name>A0A4Q0YCF1_9BACT</name>
<reference evidence="3 4" key="1">
    <citation type="submission" date="2017-10" db="EMBL/GenBank/DDBJ databases">
        <title>Genomics of the genus Arcobacter.</title>
        <authorList>
            <person name="Perez-Cataluna A."/>
            <person name="Figueras M.J."/>
        </authorList>
    </citation>
    <scope>NUCLEOTIDE SEQUENCE [LARGE SCALE GENOMIC DNA]</scope>
    <source>
        <strain evidence="3 4">CECT 8993</strain>
    </source>
</reference>
<feature type="coiled-coil region" evidence="1">
    <location>
        <begin position="177"/>
        <end position="211"/>
    </location>
</feature>
<organism evidence="3 4">
    <name type="scientific">Halarcobacter ebronensis</name>
    <dbReference type="NCBI Taxonomy" id="1462615"/>
    <lineage>
        <taxon>Bacteria</taxon>
        <taxon>Pseudomonadati</taxon>
        <taxon>Campylobacterota</taxon>
        <taxon>Epsilonproteobacteria</taxon>
        <taxon>Campylobacterales</taxon>
        <taxon>Arcobacteraceae</taxon>
        <taxon>Halarcobacter</taxon>
    </lineage>
</organism>
<comment type="caution">
    <text evidence="3">The sequence shown here is derived from an EMBL/GenBank/DDBJ whole genome shotgun (WGS) entry which is preliminary data.</text>
</comment>
<dbReference type="AlphaFoldDB" id="A0A4Q0YCF1"/>
<protein>
    <recommendedName>
        <fullName evidence="2">Lcl C-terminal domain-containing protein</fullName>
    </recommendedName>
</protein>
<sequence length="340" mass="39504">MYGDFIVRKTKSIVQLFLAIFIMFSLSGCLPNNEELQVMLDQNSITKKFYIKNDTNVYDGYGKDKKVLDTLKRGKQYETADIKDNYVKVAKSDTNELKSDVWVSMDEIEEEPTYFVTLIVDVPNANILINGEKYEPNMRLPKGKYIINISAEQFLDKSLEIDVQEDTKESITLEFDVEAQKERLAKEKIEKEKIERKKREKERLAKEIKDSIYIDNTQKLMWQDNIIVSVAKKPWLSKENFDAKKDNDTSGDTAASYCKNIVIANLKDWRLPTKDELKNLFAQKERLKHVAADWYWSSTSNTNNGERAWTIHFNNGDGYSDLKDANNFVRCVRDGIKLPK</sequence>
<dbReference type="EMBL" id="PDKJ01000008">
    <property type="protein sequence ID" value="RXJ67665.1"/>
    <property type="molecule type" value="Genomic_DNA"/>
</dbReference>
<proteinExistence type="predicted"/>
<gene>
    <name evidence="3" type="ORF">CRV08_09855</name>
</gene>